<evidence type="ECO:0000313" key="17">
    <source>
        <dbReference type="EMBL" id="MPQ44997.1"/>
    </source>
</evidence>
<keyword evidence="9" id="KW-0106">Calcium</keyword>
<feature type="non-terminal residue" evidence="17">
    <location>
        <position position="703"/>
    </location>
</feature>
<feature type="domain" description="Peptidase C-terminal archaeal/bacterial" evidence="15">
    <location>
        <begin position="637"/>
        <end position="703"/>
    </location>
</feature>
<evidence type="ECO:0000259" key="15">
    <source>
        <dbReference type="Pfam" id="PF04151"/>
    </source>
</evidence>
<evidence type="ECO:0000256" key="8">
    <source>
        <dbReference type="ARBA" id="ARBA00022833"/>
    </source>
</evidence>
<comment type="cofactor">
    <cofactor evidence="1">
        <name>Zn(2+)</name>
        <dbReference type="ChEBI" id="CHEBI:29105"/>
    </cofactor>
</comment>
<keyword evidence="10" id="KW-0843">Virulence</keyword>
<keyword evidence="3" id="KW-0964">Secreted</keyword>
<evidence type="ECO:0000256" key="1">
    <source>
        <dbReference type="ARBA" id="ARBA00001947"/>
    </source>
</evidence>
<dbReference type="Pfam" id="PF04151">
    <property type="entry name" value="PPC"/>
    <property type="match status" value="1"/>
</dbReference>
<evidence type="ECO:0000256" key="3">
    <source>
        <dbReference type="ARBA" id="ARBA00022525"/>
    </source>
</evidence>
<dbReference type="EMBL" id="WHJC01000390">
    <property type="protein sequence ID" value="MPQ44997.1"/>
    <property type="molecule type" value="Genomic_DNA"/>
</dbReference>
<dbReference type="PANTHER" id="PTHR13062">
    <property type="entry name" value="COLLAGENASE"/>
    <property type="match status" value="1"/>
</dbReference>
<proteinExistence type="inferred from homology"/>
<sequence length="703" mass="82323">MFLNELDKLTESSIKIDKDSEWLVNSFIYFTGRLSKFRINKNITKKVITNCTKRSEYLSSIYIECIKALRDNFNSEFSDGTSVEYDEKINKAKEKYLSETYKFDNGKIIIKTGNKVSKEKVKKLYWASKEVKAQFMRVIGNDIPLEKDNADDILNIVIYNSPQEYKMNQKLYGYSTENGGIYIEDIGTFFTYERTEQESIYTLEELFRHEFTHYLQGRYLVPGIWGKSDFYKNNSNKLTWYDEGTAEFFAGSTRERGVRPRKSVVKNLSKDKNERQSVKEILHAKYGSWEFYNYGFAFANYMYENNIEQFQTMNNFIKNNDVEGYTRYIEKLSSDIKINENYQRVMDKLVDNSNELTVPLVSNEYIKNHLSKNKNDICQEVQKIIKIENVKINEEKSDFFDTFTLKGKYIGKSKDNISHWKDMNNILDNTLKKLDENSWSGYKTVTAYFTNYKVDDNGQYSFDVTFHGILRTNKTEKIEKSEKIENLSNDDKKIKEVKENNLLKVNKNMEGYLSKDNPSYTYCFEVDKEGKININFENPDNLKLTWHVKKDDKYIAWGADSLKNNFDAIPGKYLLTVYDYTSKDANGNFKILMDGFLREEEKGKGIEEFQYNNDFQHAVSIKNNVLLEGTLNDDNNNDFFKFNIKNNSKVNITVDTLGEEGVAWILYNSNDLSKYVLASINKNGLLQNTCEISPGEYYLSVYK</sequence>
<keyword evidence="6" id="KW-0732">Signal</keyword>
<dbReference type="Gene3D" id="2.60.120.380">
    <property type="match status" value="2"/>
</dbReference>
<evidence type="ECO:0000256" key="4">
    <source>
        <dbReference type="ARBA" id="ARBA00022670"/>
    </source>
</evidence>
<dbReference type="SUPFAM" id="SSF89260">
    <property type="entry name" value="Collagen-binding domain"/>
    <property type="match status" value="2"/>
</dbReference>
<evidence type="ECO:0000256" key="11">
    <source>
        <dbReference type="ARBA" id="ARBA00023049"/>
    </source>
</evidence>
<keyword evidence="18" id="KW-1185">Reference proteome</keyword>
<feature type="active site" evidence="14">
    <location>
        <position position="210"/>
    </location>
</feature>
<dbReference type="GO" id="GO:0006508">
    <property type="term" value="P:proteolysis"/>
    <property type="evidence" value="ECO:0007669"/>
    <property type="project" value="UniProtKB-KW"/>
</dbReference>
<keyword evidence="7" id="KW-0378">Hydrolase</keyword>
<keyword evidence="8" id="KW-0862">Zinc</keyword>
<evidence type="ECO:0000256" key="6">
    <source>
        <dbReference type="ARBA" id="ARBA00022729"/>
    </source>
</evidence>
<evidence type="ECO:0000259" key="16">
    <source>
        <dbReference type="Pfam" id="PF18496"/>
    </source>
</evidence>
<dbReference type="Pfam" id="PF01752">
    <property type="entry name" value="Peptidase_M9"/>
    <property type="match status" value="1"/>
</dbReference>
<evidence type="ECO:0000313" key="18">
    <source>
        <dbReference type="Proteomes" id="UP000430345"/>
    </source>
</evidence>
<gene>
    <name evidence="17" type="ORF">GBZ86_14830</name>
</gene>
<keyword evidence="4" id="KW-0645">Protease</keyword>
<keyword evidence="11" id="KW-0482">Metalloprotease</keyword>
<evidence type="ECO:0000256" key="13">
    <source>
        <dbReference type="ARBA" id="ARBA00034362"/>
    </source>
</evidence>
<dbReference type="Gene3D" id="3.30.980.50">
    <property type="match status" value="1"/>
</dbReference>
<dbReference type="RefSeq" id="WP_152891931.1">
    <property type="nucleotide sequence ID" value="NZ_WHJC01000390.1"/>
</dbReference>
<evidence type="ECO:0000256" key="9">
    <source>
        <dbReference type="ARBA" id="ARBA00022837"/>
    </source>
</evidence>
<evidence type="ECO:0000256" key="12">
    <source>
        <dbReference type="ARBA" id="ARBA00034318"/>
    </source>
</evidence>
<organism evidence="17 18">
    <name type="scientific">Clostridium tarantellae</name>
    <dbReference type="NCBI Taxonomy" id="39493"/>
    <lineage>
        <taxon>Bacteria</taxon>
        <taxon>Bacillati</taxon>
        <taxon>Bacillota</taxon>
        <taxon>Clostridia</taxon>
        <taxon>Eubacteriales</taxon>
        <taxon>Clostridiaceae</taxon>
        <taxon>Clostridium</taxon>
    </lineage>
</organism>
<dbReference type="OrthoDB" id="9798386at2"/>
<dbReference type="Pfam" id="PF18496">
    <property type="entry name" value="ColG_sub"/>
    <property type="match status" value="1"/>
</dbReference>
<dbReference type="InterPro" id="IPR041379">
    <property type="entry name" value="ColG_subdomain"/>
</dbReference>
<evidence type="ECO:0000256" key="14">
    <source>
        <dbReference type="PIRSR" id="PIRSR602169-1"/>
    </source>
</evidence>
<name>A0A6I1MS21_9CLOT</name>
<dbReference type="GO" id="GO:0005576">
    <property type="term" value="C:extracellular region"/>
    <property type="evidence" value="ECO:0007669"/>
    <property type="project" value="UniProtKB-SubCell"/>
</dbReference>
<comment type="caution">
    <text evidence="17">The sequence shown here is derived from an EMBL/GenBank/DDBJ whole genome shotgun (WGS) entry which is preliminary data.</text>
</comment>
<keyword evidence="5" id="KW-0479">Metal-binding</keyword>
<dbReference type="GO" id="GO:0004222">
    <property type="term" value="F:metalloendopeptidase activity"/>
    <property type="evidence" value="ECO:0007669"/>
    <property type="project" value="InterPro"/>
</dbReference>
<dbReference type="InterPro" id="IPR002169">
    <property type="entry name" value="Peptidase_M9A/M9B"/>
</dbReference>
<comment type="similarity">
    <text evidence="12">Belongs to the peptidase M9B family. Collagenase subfamily.</text>
</comment>
<dbReference type="Proteomes" id="UP000430345">
    <property type="component" value="Unassembled WGS sequence"/>
</dbReference>
<evidence type="ECO:0000256" key="5">
    <source>
        <dbReference type="ARBA" id="ARBA00022723"/>
    </source>
</evidence>
<feature type="domain" description="Collagenase ColG-like catalytic helper subdomain" evidence="16">
    <location>
        <begin position="359"/>
        <end position="473"/>
    </location>
</feature>
<evidence type="ECO:0000256" key="7">
    <source>
        <dbReference type="ARBA" id="ARBA00022801"/>
    </source>
</evidence>
<dbReference type="Gene3D" id="3.40.30.160">
    <property type="entry name" value="Collagenase ColT, N-terminal domain"/>
    <property type="match status" value="1"/>
</dbReference>
<dbReference type="PANTHER" id="PTHR13062:SF9">
    <property type="entry name" value="MICROBIAL COLLAGENASE"/>
    <property type="match status" value="1"/>
</dbReference>
<reference evidence="17 18" key="1">
    <citation type="submission" date="2019-10" db="EMBL/GenBank/DDBJ databases">
        <title>The Genome Sequence of Clostridium tarantellae Isolated from Fish Brain.</title>
        <authorList>
            <person name="Bano L."/>
            <person name="Kiel M."/>
            <person name="Sales G."/>
            <person name="Doxey A.C."/>
            <person name="Mansfield M.J."/>
            <person name="Schiavone M."/>
            <person name="Rossetto O."/>
            <person name="Pirazzini M."/>
            <person name="Dobrindt U."/>
            <person name="Montecucco C."/>
        </authorList>
    </citation>
    <scope>NUCLEOTIDE SEQUENCE [LARGE SCALE GENOMIC DNA]</scope>
    <source>
        <strain evidence="17 18">DSM 3997</strain>
    </source>
</reference>
<protein>
    <recommendedName>
        <fullName evidence="13">Microbial collagenase</fullName>
    </recommendedName>
</protein>
<dbReference type="AlphaFoldDB" id="A0A6I1MS21"/>
<dbReference type="PRINTS" id="PR00931">
    <property type="entry name" value="MICOLLPTASE"/>
</dbReference>
<accession>A0A6I1MS21</accession>
<dbReference type="GO" id="GO:0008270">
    <property type="term" value="F:zinc ion binding"/>
    <property type="evidence" value="ECO:0007669"/>
    <property type="project" value="InterPro"/>
</dbReference>
<dbReference type="InterPro" id="IPR007280">
    <property type="entry name" value="Peptidase_C_arc/bac"/>
</dbReference>
<evidence type="ECO:0000256" key="2">
    <source>
        <dbReference type="ARBA" id="ARBA00004613"/>
    </source>
</evidence>
<dbReference type="Gene3D" id="1.10.390.20">
    <property type="match status" value="1"/>
</dbReference>
<comment type="subcellular location">
    <subcellularLocation>
        <location evidence="2">Secreted</location>
    </subcellularLocation>
</comment>
<evidence type="ECO:0000256" key="10">
    <source>
        <dbReference type="ARBA" id="ARBA00023026"/>
    </source>
</evidence>